<comment type="caution">
    <text evidence="2">The sequence shown here is derived from an EMBL/GenBank/DDBJ whole genome shotgun (WGS) entry which is preliminary data.</text>
</comment>
<dbReference type="EMBL" id="LWQU01000147">
    <property type="protein sequence ID" value="OAN49535.1"/>
    <property type="molecule type" value="Genomic_DNA"/>
</dbReference>
<protein>
    <submittedName>
        <fullName evidence="2">Uncharacterized protein</fullName>
    </submittedName>
</protein>
<feature type="signal peptide" evidence="1">
    <location>
        <begin position="1"/>
        <end position="28"/>
    </location>
</feature>
<evidence type="ECO:0000313" key="3">
    <source>
        <dbReference type="Proteomes" id="UP000078543"/>
    </source>
</evidence>
<dbReference type="STRING" id="1437059.A6A05_13615"/>
<organism evidence="2 3">
    <name type="scientific">Magnetospirillum moscoviense</name>
    <dbReference type="NCBI Taxonomy" id="1437059"/>
    <lineage>
        <taxon>Bacteria</taxon>
        <taxon>Pseudomonadati</taxon>
        <taxon>Pseudomonadota</taxon>
        <taxon>Alphaproteobacteria</taxon>
        <taxon>Rhodospirillales</taxon>
        <taxon>Rhodospirillaceae</taxon>
        <taxon>Magnetospirillum</taxon>
    </lineage>
</organism>
<gene>
    <name evidence="2" type="ORF">A6A05_13615</name>
</gene>
<proteinExistence type="predicted"/>
<keyword evidence="3" id="KW-1185">Reference proteome</keyword>
<feature type="chain" id="PRO_5008092119" evidence="1">
    <location>
        <begin position="29"/>
        <end position="276"/>
    </location>
</feature>
<accession>A0A178MN85</accession>
<dbReference type="Proteomes" id="UP000078543">
    <property type="component" value="Unassembled WGS sequence"/>
</dbReference>
<dbReference type="AlphaFoldDB" id="A0A178MN85"/>
<evidence type="ECO:0000256" key="1">
    <source>
        <dbReference type="SAM" id="SignalP"/>
    </source>
</evidence>
<sequence>MEKLAMHRPLSTLLAAAFTLVVADPAAAASKRFCDTYQSGKESVLLLIDRTSAGRPEQAVVAAASEAVLGRVAGDALRPERMTLTNGILAPGQHLEVSTLSGSVSQRKVLYDDCRPGRAASWTNIVDRPLDPIMVARQDRDFAAEVSAAIDKEMSKPVSTKDSALIDTLARVSRDYSEGAIKKVVIASDLLENVLVTLLPKKGKPQVLTEDELREALRTVAVKNGFASVKGAEVIVFGFGVDDRDRSRLDPDAERIIERFWRSYFQQSGATFRANP</sequence>
<keyword evidence="1" id="KW-0732">Signal</keyword>
<evidence type="ECO:0000313" key="2">
    <source>
        <dbReference type="EMBL" id="OAN49535.1"/>
    </source>
</evidence>
<reference evidence="2 3" key="1">
    <citation type="submission" date="2016-04" db="EMBL/GenBank/DDBJ databases">
        <title>Draft genome sequence of freshwater magnetotactic bacteria Magnetospirillum marisnigri SP-1 and Magnetospirillum moscoviense BB-1.</title>
        <authorList>
            <person name="Koziaeva V."/>
            <person name="Dziuba M.V."/>
            <person name="Ivanov T.M."/>
            <person name="Kuznetsov B."/>
            <person name="Grouzdev D.S."/>
        </authorList>
    </citation>
    <scope>NUCLEOTIDE SEQUENCE [LARGE SCALE GENOMIC DNA]</scope>
    <source>
        <strain evidence="2 3">BB-1</strain>
    </source>
</reference>
<name>A0A178MN85_9PROT</name>